<accession>A0A9P3GR05</accession>
<sequence>MSRSPDVACSQADTQPRRGTPGQAGVAPRRSASPSSVSTSATKPTSSRTRLSTTASRSFIASLKAPKDHVGRPSDVFTSGDAKIQAPHPWNNPFSHPCIYIEASEKPDNPNAPANTVFSVPAGLAAASSPLWAALALEERTMDEQSLPGAMTLPQKARSRHDVRLPDLFFVPRLGITITVANCPANVLELVLNCCDVDTSRKPDFGSMDDATVLAVLDISVSHQVQPALKLLRDFVMTRPWRDGPRWQNECWKRRWWDGLAASLQEQHTPAGRKLSSNLSNRVSPWKDAADAYFTACSDALRDGLVLYKSTFEGGRLVVDIPWMAPPAADATAFSCPHAHTEPEDLCTVRLADGSERQARKWLVLALMALREHLIRFPSVRTLKTCSILLDYAAGECVACKPKAYEEILQYERDMERIVRGALDMVPFPHHLVVPYSSPLEALEAPSLLPATSTATSLSSICDAKLEDEVESALSVYLMPA</sequence>
<organism evidence="2 3">
    <name type="scientific">Phanerochaete sordida</name>
    <dbReference type="NCBI Taxonomy" id="48140"/>
    <lineage>
        <taxon>Eukaryota</taxon>
        <taxon>Fungi</taxon>
        <taxon>Dikarya</taxon>
        <taxon>Basidiomycota</taxon>
        <taxon>Agaricomycotina</taxon>
        <taxon>Agaricomycetes</taxon>
        <taxon>Polyporales</taxon>
        <taxon>Phanerochaetaceae</taxon>
        <taxon>Phanerochaete</taxon>
    </lineage>
</organism>
<evidence type="ECO:0000256" key="1">
    <source>
        <dbReference type="SAM" id="MobiDB-lite"/>
    </source>
</evidence>
<dbReference type="AlphaFoldDB" id="A0A9P3GR05"/>
<dbReference type="Proteomes" id="UP000703269">
    <property type="component" value="Unassembled WGS sequence"/>
</dbReference>
<evidence type="ECO:0000313" key="3">
    <source>
        <dbReference type="Proteomes" id="UP000703269"/>
    </source>
</evidence>
<name>A0A9P3GR05_9APHY</name>
<keyword evidence="3" id="KW-1185">Reference proteome</keyword>
<reference evidence="2 3" key="1">
    <citation type="submission" date="2021-08" db="EMBL/GenBank/DDBJ databases">
        <title>Draft Genome Sequence of Phanerochaete sordida strain YK-624.</title>
        <authorList>
            <person name="Mori T."/>
            <person name="Dohra H."/>
            <person name="Suzuki T."/>
            <person name="Kawagishi H."/>
            <person name="Hirai H."/>
        </authorList>
    </citation>
    <scope>NUCLEOTIDE SEQUENCE [LARGE SCALE GENOMIC DNA]</scope>
    <source>
        <strain evidence="2 3">YK-624</strain>
    </source>
</reference>
<proteinExistence type="predicted"/>
<protein>
    <submittedName>
        <fullName evidence="2">Uncharacterized protein</fullName>
    </submittedName>
</protein>
<gene>
    <name evidence="2" type="ORF">PsYK624_158280</name>
</gene>
<feature type="region of interest" description="Disordered" evidence="1">
    <location>
        <begin position="1"/>
        <end position="85"/>
    </location>
</feature>
<feature type="compositionally biased region" description="Low complexity" evidence="1">
    <location>
        <begin position="26"/>
        <end position="58"/>
    </location>
</feature>
<comment type="caution">
    <text evidence="2">The sequence shown here is derived from an EMBL/GenBank/DDBJ whole genome shotgun (WGS) entry which is preliminary data.</text>
</comment>
<dbReference type="EMBL" id="BPQB01000112">
    <property type="protein sequence ID" value="GJE99561.1"/>
    <property type="molecule type" value="Genomic_DNA"/>
</dbReference>
<evidence type="ECO:0000313" key="2">
    <source>
        <dbReference type="EMBL" id="GJE99561.1"/>
    </source>
</evidence>